<gene>
    <name evidence="2" type="ORF">FJM65_01935</name>
</gene>
<accession>A0A501WG44</accession>
<keyword evidence="3" id="KW-1185">Reference proteome</keyword>
<protein>
    <submittedName>
        <fullName evidence="2">Glycosyltransferase family 1 protein</fullName>
    </submittedName>
</protein>
<dbReference type="EMBL" id="VFRQ01000001">
    <property type="protein sequence ID" value="TPE46131.1"/>
    <property type="molecule type" value="Genomic_DNA"/>
</dbReference>
<dbReference type="Proteomes" id="UP000316727">
    <property type="component" value="Unassembled WGS sequence"/>
</dbReference>
<name>A0A501WG44_9BACT</name>
<evidence type="ECO:0000313" key="2">
    <source>
        <dbReference type="EMBL" id="TPE46131.1"/>
    </source>
</evidence>
<dbReference type="Pfam" id="PF09314">
    <property type="entry name" value="DUF1972"/>
    <property type="match status" value="1"/>
</dbReference>
<dbReference type="RefSeq" id="WP_140618855.1">
    <property type="nucleotide sequence ID" value="NZ_VFRQ01000001.1"/>
</dbReference>
<sequence length="375" mass="43112">MKIAIIGTRGIPNYYGGFEQFAEYLSVGLIKKGHDVTVYNSHFHPYKQSEWNGVKIVHCYDPEEKIGTAGQFIYDFNCILDSRKRGFDAILQLGYTSSSIWGKLLPKDAMVFTNMDGLEWKRTKFSPKVQKFLLKAERWAVKMSDYLISDSLGIKDYLHNKYKIDSTYIPYGAHLFHDPHISKLAKYDVKPYNFNMLIARLEPENSIEVILDGVSDATDKKTFLIIGNHKTKYGEYLKAKYKEVSNINFFGGLYDIEALNNLRYYSNIYFHGHTVGGTNPSLLEAMASSALICAHNNPFNRYILGEDSLYFTTREDVAEILNSTSKESSSTGLMVNHNRIKIEKYYSWQKIIDSYEELFLSKLNTLQAFKHKSVL</sequence>
<evidence type="ECO:0000313" key="3">
    <source>
        <dbReference type="Proteomes" id="UP000316727"/>
    </source>
</evidence>
<reference evidence="2 3" key="1">
    <citation type="submission" date="2019-06" db="EMBL/GenBank/DDBJ databases">
        <title>A novel bacterium of genus Pontibacter, isolated from marine sediment.</title>
        <authorList>
            <person name="Huang H."/>
            <person name="Mo K."/>
            <person name="Hu Y."/>
        </authorList>
    </citation>
    <scope>NUCLEOTIDE SEQUENCE [LARGE SCALE GENOMIC DNA]</scope>
    <source>
        <strain evidence="2 3">HB172049</strain>
    </source>
</reference>
<dbReference type="SUPFAM" id="SSF53756">
    <property type="entry name" value="UDP-Glycosyltransferase/glycogen phosphorylase"/>
    <property type="match status" value="1"/>
</dbReference>
<keyword evidence="2" id="KW-0808">Transferase</keyword>
<organism evidence="2 3">
    <name type="scientific">Pontibacter mangrovi</name>
    <dbReference type="NCBI Taxonomy" id="2589816"/>
    <lineage>
        <taxon>Bacteria</taxon>
        <taxon>Pseudomonadati</taxon>
        <taxon>Bacteroidota</taxon>
        <taxon>Cytophagia</taxon>
        <taxon>Cytophagales</taxon>
        <taxon>Hymenobacteraceae</taxon>
        <taxon>Pontibacter</taxon>
    </lineage>
</organism>
<dbReference type="GO" id="GO:0016740">
    <property type="term" value="F:transferase activity"/>
    <property type="evidence" value="ECO:0007669"/>
    <property type="project" value="UniProtKB-KW"/>
</dbReference>
<dbReference type="OrthoDB" id="9792269at2"/>
<proteinExistence type="predicted"/>
<dbReference type="AlphaFoldDB" id="A0A501WG44"/>
<dbReference type="Gene3D" id="3.40.50.2000">
    <property type="entry name" value="Glycogen Phosphorylase B"/>
    <property type="match status" value="2"/>
</dbReference>
<feature type="domain" description="DUF1972" evidence="1">
    <location>
        <begin position="3"/>
        <end position="173"/>
    </location>
</feature>
<dbReference type="InterPro" id="IPR015393">
    <property type="entry name" value="DUF1972"/>
</dbReference>
<comment type="caution">
    <text evidence="2">The sequence shown here is derived from an EMBL/GenBank/DDBJ whole genome shotgun (WGS) entry which is preliminary data.</text>
</comment>
<evidence type="ECO:0000259" key="1">
    <source>
        <dbReference type="Pfam" id="PF09314"/>
    </source>
</evidence>